<dbReference type="InterPro" id="IPR012338">
    <property type="entry name" value="Beta-lactam/transpept-like"/>
</dbReference>
<dbReference type="Proteomes" id="UP000799118">
    <property type="component" value="Unassembled WGS sequence"/>
</dbReference>
<protein>
    <recommendedName>
        <fullName evidence="3">Beta-lactamase-related domain-containing protein</fullName>
    </recommendedName>
</protein>
<proteinExistence type="predicted"/>
<feature type="non-terminal residue" evidence="1">
    <location>
        <position position="73"/>
    </location>
</feature>
<organism evidence="1 2">
    <name type="scientific">Gymnopus androsaceus JB14</name>
    <dbReference type="NCBI Taxonomy" id="1447944"/>
    <lineage>
        <taxon>Eukaryota</taxon>
        <taxon>Fungi</taxon>
        <taxon>Dikarya</taxon>
        <taxon>Basidiomycota</taxon>
        <taxon>Agaricomycotina</taxon>
        <taxon>Agaricomycetes</taxon>
        <taxon>Agaricomycetidae</taxon>
        <taxon>Agaricales</taxon>
        <taxon>Marasmiineae</taxon>
        <taxon>Omphalotaceae</taxon>
        <taxon>Gymnopus</taxon>
    </lineage>
</organism>
<dbReference type="Gene3D" id="3.40.710.10">
    <property type="entry name" value="DD-peptidase/beta-lactamase superfamily"/>
    <property type="match status" value="1"/>
</dbReference>
<accession>A0A6A4H6X4</accession>
<keyword evidence="2" id="KW-1185">Reference proteome</keyword>
<reference evidence="1" key="1">
    <citation type="journal article" date="2019" name="Environ. Microbiol.">
        <title>Fungal ecological strategies reflected in gene transcription - a case study of two litter decomposers.</title>
        <authorList>
            <person name="Barbi F."/>
            <person name="Kohler A."/>
            <person name="Barry K."/>
            <person name="Baskaran P."/>
            <person name="Daum C."/>
            <person name="Fauchery L."/>
            <person name="Ihrmark K."/>
            <person name="Kuo A."/>
            <person name="LaButti K."/>
            <person name="Lipzen A."/>
            <person name="Morin E."/>
            <person name="Grigoriev I.V."/>
            <person name="Henrissat B."/>
            <person name="Lindahl B."/>
            <person name="Martin F."/>
        </authorList>
    </citation>
    <scope>NUCLEOTIDE SEQUENCE</scope>
    <source>
        <strain evidence="1">JB14</strain>
    </source>
</reference>
<dbReference type="EMBL" id="ML769561">
    <property type="protein sequence ID" value="KAE9393922.1"/>
    <property type="molecule type" value="Genomic_DNA"/>
</dbReference>
<evidence type="ECO:0000313" key="1">
    <source>
        <dbReference type="EMBL" id="KAE9393922.1"/>
    </source>
</evidence>
<gene>
    <name evidence="1" type="ORF">BT96DRAFT_790699</name>
</gene>
<sequence length="73" mass="7563">LAPESTVNQDVLSPEIDNFIAKILAEWNSPGGVGVAVVQKNEDGSWNVETKGYGVAKADGSNVTADTLFAIGS</sequence>
<dbReference type="AlphaFoldDB" id="A0A6A4H6X4"/>
<feature type="non-terminal residue" evidence="1">
    <location>
        <position position="1"/>
    </location>
</feature>
<evidence type="ECO:0008006" key="3">
    <source>
        <dbReference type="Google" id="ProtNLM"/>
    </source>
</evidence>
<evidence type="ECO:0000313" key="2">
    <source>
        <dbReference type="Proteomes" id="UP000799118"/>
    </source>
</evidence>
<dbReference type="OrthoDB" id="5946976at2759"/>
<name>A0A6A4H6X4_9AGAR</name>